<keyword evidence="4" id="KW-0676">Redox-active center</keyword>
<dbReference type="InterPro" id="IPR050553">
    <property type="entry name" value="Thioredoxin_ResA/DsbE_sf"/>
</dbReference>
<dbReference type="Pfam" id="PF00578">
    <property type="entry name" value="AhpC-TSA"/>
    <property type="match status" value="1"/>
</dbReference>
<evidence type="ECO:0000313" key="6">
    <source>
        <dbReference type="EMBL" id="AIL46684.1"/>
    </source>
</evidence>
<dbReference type="InterPro" id="IPR036249">
    <property type="entry name" value="Thioredoxin-like_sf"/>
</dbReference>
<evidence type="ECO:0000259" key="5">
    <source>
        <dbReference type="PROSITE" id="PS51352"/>
    </source>
</evidence>
<reference evidence="6" key="1">
    <citation type="journal article" date="2013" name="Lancet">
        <title>First case of E anophelis outbreak in an intensive-care unit.</title>
        <authorList>
            <person name="Teo J."/>
            <person name="Tan S.Y."/>
            <person name="Tay M."/>
            <person name="Ding Y."/>
            <person name="Kjelleberg S."/>
            <person name="Givskov M."/>
            <person name="Lin R.T."/>
            <person name="Yang L."/>
        </authorList>
    </citation>
    <scope>NUCLEOTIDE SEQUENCE [LARGE SCALE GENOMIC DNA]</scope>
    <source>
        <strain evidence="6">NUHP1</strain>
    </source>
</reference>
<protein>
    <submittedName>
        <fullName evidence="6">Thiol:disulfide interchange protein</fullName>
    </submittedName>
</protein>
<evidence type="ECO:0000256" key="4">
    <source>
        <dbReference type="ARBA" id="ARBA00023284"/>
    </source>
</evidence>
<dbReference type="EMBL" id="CP007547">
    <property type="protein sequence ID" value="AIL46684.1"/>
    <property type="molecule type" value="Genomic_DNA"/>
</dbReference>
<dbReference type="RefSeq" id="WP_024565778.1">
    <property type="nucleotide sequence ID" value="NZ_CP007547.1"/>
</dbReference>
<accession>A0A077EKE9</accession>
<dbReference type="GO" id="GO:0016209">
    <property type="term" value="F:antioxidant activity"/>
    <property type="evidence" value="ECO:0007669"/>
    <property type="project" value="InterPro"/>
</dbReference>
<keyword evidence="2" id="KW-0201">Cytochrome c-type biogenesis</keyword>
<name>A0A077EKE9_9FLAO</name>
<dbReference type="PANTHER" id="PTHR42852:SF6">
    <property type="entry name" value="THIOL:DISULFIDE INTERCHANGE PROTEIN DSBE"/>
    <property type="match status" value="1"/>
</dbReference>
<dbReference type="STRING" id="1338011.BD94_2909"/>
<dbReference type="Proteomes" id="UP000028933">
    <property type="component" value="Chromosome"/>
</dbReference>
<dbReference type="PROSITE" id="PS51352">
    <property type="entry name" value="THIOREDOXIN_2"/>
    <property type="match status" value="1"/>
</dbReference>
<dbReference type="InterPro" id="IPR000866">
    <property type="entry name" value="AhpC/TSA"/>
</dbReference>
<dbReference type="GO" id="GO:0016491">
    <property type="term" value="F:oxidoreductase activity"/>
    <property type="evidence" value="ECO:0007669"/>
    <property type="project" value="InterPro"/>
</dbReference>
<evidence type="ECO:0000256" key="1">
    <source>
        <dbReference type="ARBA" id="ARBA00004196"/>
    </source>
</evidence>
<feature type="domain" description="Thioredoxin" evidence="5">
    <location>
        <begin position="241"/>
        <end position="384"/>
    </location>
</feature>
<dbReference type="AlphaFoldDB" id="A0A077EKE9"/>
<dbReference type="GO" id="GO:0030313">
    <property type="term" value="C:cell envelope"/>
    <property type="evidence" value="ECO:0007669"/>
    <property type="project" value="UniProtKB-SubCell"/>
</dbReference>
<comment type="subcellular location">
    <subcellularLocation>
        <location evidence="1">Cell envelope</location>
    </subcellularLocation>
</comment>
<evidence type="ECO:0000313" key="7">
    <source>
        <dbReference type="Proteomes" id="UP000028933"/>
    </source>
</evidence>
<dbReference type="eggNOG" id="COG0526">
    <property type="taxonomic scope" value="Bacteria"/>
</dbReference>
<reference evidence="6" key="2">
    <citation type="journal article" date="2015" name="Genome Biol. Evol.">
        <title>Complete Genome Sequence and Transcriptomic Analysis of the Novel Pathogen Elizabethkingia anophelis in Response to Oxidative Stress.</title>
        <authorList>
            <person name="Li Y."/>
            <person name="Liu Y."/>
            <person name="Chew S.C."/>
            <person name="Tay M."/>
            <person name="Salido M.M."/>
            <person name="Teo J."/>
            <person name="Lauro F.M."/>
            <person name="Givskov M."/>
            <person name="Yang L."/>
        </authorList>
    </citation>
    <scope>NUCLEOTIDE SEQUENCE</scope>
    <source>
        <strain evidence="6">NUHP1</strain>
    </source>
</reference>
<sequence length="385" mass="45408">MRNLLFLFCFPLFILSKSQATKTSIIGKINKSVPDNTKLLIYDRKKTDTIIIRNNTFTLNKIINYPTELTLRSLIYDQKKFLTFYLDPGTNAYIDLDIDNFSLSKVKSGKSERENQLFMEKTKEIRANFQEVYSRFQNNIRQRNEATDSIKKKELQVVIDSLEEKVLEPIYVKQTLIWLDFVKENPQSFVSIYRLLTTTKSRVALPFMDQQVQLYNQLSEKIKKSPIGMNVKENLQNYSESNIGAQAPDFTLKDYQNKIIKLSDFKGKYVLLDFWASWCIPCLEEFPALKEHYQKYSPHLEIIGISRDEDLEKWRRALSKYEVNRWKQVSLVENKDKNVEKTYFVSAIPVKVLINHEGKIIARWRGYSKESSKELEELLKQFLHD</sequence>
<dbReference type="InterPro" id="IPR013766">
    <property type="entry name" value="Thioredoxin_domain"/>
</dbReference>
<dbReference type="HOGENOM" id="CLU_042529_1_0_10"/>
<dbReference type="PANTHER" id="PTHR42852">
    <property type="entry name" value="THIOL:DISULFIDE INTERCHANGE PROTEIN DSBE"/>
    <property type="match status" value="1"/>
</dbReference>
<evidence type="ECO:0000256" key="2">
    <source>
        <dbReference type="ARBA" id="ARBA00022748"/>
    </source>
</evidence>
<dbReference type="Gene3D" id="3.40.30.10">
    <property type="entry name" value="Glutaredoxin"/>
    <property type="match status" value="1"/>
</dbReference>
<proteinExistence type="predicted"/>
<keyword evidence="3" id="KW-1015">Disulfide bond</keyword>
<gene>
    <name evidence="6" type="ORF">BD94_2909</name>
</gene>
<dbReference type="KEGG" id="eao:BD94_2909"/>
<dbReference type="SUPFAM" id="SSF52833">
    <property type="entry name" value="Thioredoxin-like"/>
    <property type="match status" value="1"/>
</dbReference>
<organism evidence="6 7">
    <name type="scientific">Elizabethkingia anophelis NUHP1</name>
    <dbReference type="NCBI Taxonomy" id="1338011"/>
    <lineage>
        <taxon>Bacteria</taxon>
        <taxon>Pseudomonadati</taxon>
        <taxon>Bacteroidota</taxon>
        <taxon>Flavobacteriia</taxon>
        <taxon>Flavobacteriales</taxon>
        <taxon>Weeksellaceae</taxon>
        <taxon>Elizabethkingia</taxon>
    </lineage>
</organism>
<evidence type="ECO:0000256" key="3">
    <source>
        <dbReference type="ARBA" id="ARBA00023157"/>
    </source>
</evidence>
<dbReference type="GO" id="GO:0017004">
    <property type="term" value="P:cytochrome complex assembly"/>
    <property type="evidence" value="ECO:0007669"/>
    <property type="project" value="UniProtKB-KW"/>
</dbReference>
<dbReference type="CDD" id="cd02966">
    <property type="entry name" value="TlpA_like_family"/>
    <property type="match status" value="1"/>
</dbReference>